<dbReference type="KEGG" id="rpc:RPC_0582"/>
<name>Q21BS9_RHOPB</name>
<organism evidence="1">
    <name type="scientific">Rhodopseudomonas palustris (strain BisB18)</name>
    <dbReference type="NCBI Taxonomy" id="316056"/>
    <lineage>
        <taxon>Bacteria</taxon>
        <taxon>Pseudomonadati</taxon>
        <taxon>Pseudomonadota</taxon>
        <taxon>Alphaproteobacteria</taxon>
        <taxon>Hyphomicrobiales</taxon>
        <taxon>Nitrobacteraceae</taxon>
        <taxon>Rhodopseudomonas</taxon>
    </lineage>
</organism>
<sequence length="81" mass="9020">MSEKTVSPATARTAPPALWATVADRRPFDWRPQCNQEGVVSDVRGGNDNFELSSGDFPTFRFNRRLVRINLRQSTPGLLSG</sequence>
<accession>Q21BS9</accession>
<protein>
    <submittedName>
        <fullName evidence="1">Uncharacterized protein</fullName>
    </submittedName>
</protein>
<dbReference type="HOGENOM" id="CLU_2571598_0_0_5"/>
<gene>
    <name evidence="1" type="ordered locus">RPC_0582</name>
</gene>
<reference evidence="1" key="1">
    <citation type="submission" date="2006-03" db="EMBL/GenBank/DDBJ databases">
        <title>Complete sequence of Rhodopseudomonas palustris BisB18.</title>
        <authorList>
            <consortium name="US DOE Joint Genome Institute"/>
            <person name="Copeland A."/>
            <person name="Lucas S."/>
            <person name="Lapidus A."/>
            <person name="Barry K."/>
            <person name="Detter J.C."/>
            <person name="Glavina del Rio T."/>
            <person name="Hammon N."/>
            <person name="Israni S."/>
            <person name="Dalin E."/>
            <person name="Tice H."/>
            <person name="Pitluck S."/>
            <person name="Chain P."/>
            <person name="Malfatti S."/>
            <person name="Shin M."/>
            <person name="Vergez L."/>
            <person name="Schmutz J."/>
            <person name="Larimer F."/>
            <person name="Land M."/>
            <person name="Hauser L."/>
            <person name="Pelletier D.A."/>
            <person name="Kyrpides N."/>
            <person name="Anderson I."/>
            <person name="Oda Y."/>
            <person name="Harwood C.S."/>
            <person name="Richardson P."/>
        </authorList>
    </citation>
    <scope>NUCLEOTIDE SEQUENCE [LARGE SCALE GENOMIC DNA]</scope>
    <source>
        <strain evidence="1">BisB18</strain>
    </source>
</reference>
<dbReference type="STRING" id="316056.RPC_0582"/>
<dbReference type="EMBL" id="CP000301">
    <property type="protein sequence ID" value="ABD86157.1"/>
    <property type="molecule type" value="Genomic_DNA"/>
</dbReference>
<dbReference type="AlphaFoldDB" id="Q21BS9"/>
<proteinExistence type="predicted"/>
<evidence type="ECO:0000313" key="1">
    <source>
        <dbReference type="EMBL" id="ABD86157.1"/>
    </source>
</evidence>